<dbReference type="EMBL" id="CP011127">
    <property type="protein sequence ID" value="AMU86283.1"/>
    <property type="molecule type" value="Genomic_DNA"/>
</dbReference>
<dbReference type="AlphaFoldDB" id="A0A142V8X8"/>
<dbReference type="OMA" id="ENMYVQY"/>
<dbReference type="InterPro" id="IPR038071">
    <property type="entry name" value="UROD/MetE-like_sf"/>
</dbReference>
<dbReference type="PATRIC" id="fig|61435.13.peg.488"/>
<reference evidence="1 2" key="1">
    <citation type="submission" date="2015-03" db="EMBL/GenBank/DDBJ databases">
        <title>Genomic characterization of Dehalococcoides mccartyi strain 11a5, an unusal plasmid-containing chloroethene dechlorinator.</title>
        <authorList>
            <person name="Zhao S."/>
            <person name="Ding C."/>
            <person name="He J."/>
        </authorList>
    </citation>
    <scope>NUCLEOTIDE SEQUENCE [LARGE SCALE GENOMIC DNA]</scope>
    <source>
        <strain evidence="1 2">11a5</strain>
    </source>
</reference>
<evidence type="ECO:0000313" key="1">
    <source>
        <dbReference type="EMBL" id="AMU86283.1"/>
    </source>
</evidence>
<dbReference type="RefSeq" id="WP_011309033.1">
    <property type="nucleotide sequence ID" value="NZ_CP011127.1"/>
</dbReference>
<dbReference type="Gene3D" id="3.20.20.210">
    <property type="match status" value="1"/>
</dbReference>
<accession>A0A142V8X8</accession>
<sequence>MTKTDFYFLPTMIGSMPHTDPKAAVDIITHYLRDIPVWPQLPRRSYLEGMSAQFSQGLPGVNINQDKMWIEPNSGFEGELESLYQAYLDNDFNKFPIGVEYAAGLYELASRSNLSPKLVKGHITGPLTYCMSIKDPSGKDILYDEVLSDAATKLLKLKASWQEHFLKKICRNTIIFVDEPAMSAYGSAYLPLSREQVTGMFEEVFSGISGLKGVHCCGNTDWSILMDTSVDIINFDTYSYADSLAIYTDALQAFIKRGGAVAWGIVPTDEKALKEETAASLKDRLEAAMSHFDSKGLPFAELARHSLITPACGLGLKSLDAAERAPELLAELSALLRRKHGTV</sequence>
<dbReference type="SMR" id="A0A142V8X8"/>
<dbReference type="CDD" id="cd03310">
    <property type="entry name" value="CIMS_like"/>
    <property type="match status" value="1"/>
</dbReference>
<dbReference type="Proteomes" id="UP000076394">
    <property type="component" value="Chromosome"/>
</dbReference>
<protein>
    <submittedName>
        <fullName evidence="1">Methionine synthase</fullName>
    </submittedName>
</protein>
<evidence type="ECO:0000313" key="2">
    <source>
        <dbReference type="Proteomes" id="UP000076394"/>
    </source>
</evidence>
<proteinExistence type="predicted"/>
<gene>
    <name evidence="1" type="ORF">Dm11a5_0457</name>
</gene>
<organism evidence="1 2">
    <name type="scientific">Dehalococcoides mccartyi</name>
    <dbReference type="NCBI Taxonomy" id="61435"/>
    <lineage>
        <taxon>Bacteria</taxon>
        <taxon>Bacillati</taxon>
        <taxon>Chloroflexota</taxon>
        <taxon>Dehalococcoidia</taxon>
        <taxon>Dehalococcoidales</taxon>
        <taxon>Dehalococcoidaceae</taxon>
        <taxon>Dehalococcoides</taxon>
    </lineage>
</organism>
<name>A0A142V8X8_9CHLR</name>
<dbReference type="OrthoDB" id="144815at2"/>
<dbReference type="SUPFAM" id="SSF51726">
    <property type="entry name" value="UROD/MetE-like"/>
    <property type="match status" value="1"/>
</dbReference>